<evidence type="ECO:0000313" key="13">
    <source>
        <dbReference type="EMBL" id="RKU42848.1"/>
    </source>
</evidence>
<evidence type="ECO:0000256" key="8">
    <source>
        <dbReference type="ARBA" id="ARBA00023146"/>
    </source>
</evidence>
<dbReference type="Proteomes" id="UP000275385">
    <property type="component" value="Unassembled WGS sequence"/>
</dbReference>
<dbReference type="GO" id="GO:0005759">
    <property type="term" value="C:mitochondrial matrix"/>
    <property type="evidence" value="ECO:0007669"/>
    <property type="project" value="UniProtKB-SubCell"/>
</dbReference>
<keyword evidence="5 11" id="KW-0547">Nucleotide-binding</keyword>
<evidence type="ECO:0000256" key="4">
    <source>
        <dbReference type="ARBA" id="ARBA00022598"/>
    </source>
</evidence>
<accession>A0A420Y4Q3</accession>
<dbReference type="Pfam" id="PF00579">
    <property type="entry name" value="tRNA-synt_1b"/>
    <property type="match status" value="1"/>
</dbReference>
<evidence type="ECO:0000256" key="9">
    <source>
        <dbReference type="ARBA" id="ARBA00030268"/>
    </source>
</evidence>
<comment type="subcellular location">
    <subcellularLocation>
        <location evidence="1">Mitochondrion matrix</location>
    </subcellularLocation>
</comment>
<evidence type="ECO:0000256" key="1">
    <source>
        <dbReference type="ARBA" id="ARBA00004305"/>
    </source>
</evidence>
<keyword evidence="14" id="KW-1185">Reference proteome</keyword>
<comment type="caution">
    <text evidence="13">The sequence shown here is derived from an EMBL/GenBank/DDBJ whole genome shotgun (WGS) entry which is preliminary data.</text>
</comment>
<feature type="region of interest" description="Disordered" evidence="12">
    <location>
        <begin position="230"/>
        <end position="249"/>
    </location>
</feature>
<dbReference type="InterPro" id="IPR050203">
    <property type="entry name" value="Trp-tRNA_synthetase"/>
</dbReference>
<dbReference type="PROSITE" id="PS00178">
    <property type="entry name" value="AA_TRNA_LIGASE_I"/>
    <property type="match status" value="1"/>
</dbReference>
<dbReference type="EC" id="6.1.1.2" evidence="3"/>
<dbReference type="InterPro" id="IPR002306">
    <property type="entry name" value="Trp-tRNA-ligase"/>
</dbReference>
<protein>
    <recommendedName>
        <fullName evidence="10">Tryptophan--tRNA ligase, mitochondrial</fullName>
        <ecNumber evidence="3">6.1.1.2</ecNumber>
    </recommendedName>
    <alternativeName>
        <fullName evidence="9">Tryptophanyl-tRNA synthetase</fullName>
    </alternativeName>
</protein>
<evidence type="ECO:0000256" key="10">
    <source>
        <dbReference type="ARBA" id="ARBA00069760"/>
    </source>
</evidence>
<evidence type="ECO:0000256" key="12">
    <source>
        <dbReference type="SAM" id="MobiDB-lite"/>
    </source>
</evidence>
<dbReference type="SUPFAM" id="SSF52374">
    <property type="entry name" value="Nucleotidylyl transferase"/>
    <property type="match status" value="1"/>
</dbReference>
<comment type="similarity">
    <text evidence="2 11">Belongs to the class-I aminoacyl-tRNA synthetase family.</text>
</comment>
<dbReference type="PANTHER" id="PTHR43766:SF1">
    <property type="entry name" value="TRYPTOPHAN--TRNA LIGASE, MITOCHONDRIAL"/>
    <property type="match status" value="1"/>
</dbReference>
<evidence type="ECO:0000313" key="14">
    <source>
        <dbReference type="Proteomes" id="UP000275385"/>
    </source>
</evidence>
<dbReference type="OrthoDB" id="15808at2759"/>
<dbReference type="NCBIfam" id="TIGR00233">
    <property type="entry name" value="trpS"/>
    <property type="match status" value="1"/>
</dbReference>
<dbReference type="CDD" id="cd00806">
    <property type="entry name" value="TrpRS_core"/>
    <property type="match status" value="1"/>
</dbReference>
<dbReference type="EMBL" id="QVQW01000050">
    <property type="protein sequence ID" value="RKU42848.1"/>
    <property type="molecule type" value="Genomic_DNA"/>
</dbReference>
<dbReference type="FunFam" id="1.10.240.10:FF:000002">
    <property type="entry name" value="Tryptophan--tRNA ligase"/>
    <property type="match status" value="1"/>
</dbReference>
<evidence type="ECO:0000256" key="11">
    <source>
        <dbReference type="RuleBase" id="RU363036"/>
    </source>
</evidence>
<evidence type="ECO:0000256" key="6">
    <source>
        <dbReference type="ARBA" id="ARBA00022840"/>
    </source>
</evidence>
<dbReference type="GO" id="GO:0004830">
    <property type="term" value="F:tryptophan-tRNA ligase activity"/>
    <property type="evidence" value="ECO:0007669"/>
    <property type="project" value="UniProtKB-EC"/>
</dbReference>
<dbReference type="InterPro" id="IPR001412">
    <property type="entry name" value="aa-tRNA-synth_I_CS"/>
</dbReference>
<dbReference type="Gene3D" id="3.40.50.620">
    <property type="entry name" value="HUPs"/>
    <property type="match status" value="1"/>
</dbReference>
<keyword evidence="7 11" id="KW-0648">Protein biosynthesis</keyword>
<dbReference type="GO" id="GO:0070183">
    <property type="term" value="P:mitochondrial tryptophanyl-tRNA aminoacylation"/>
    <property type="evidence" value="ECO:0007669"/>
    <property type="project" value="TreeGrafter"/>
</dbReference>
<name>A0A420Y4Q3_9PEZI</name>
<evidence type="ECO:0000256" key="2">
    <source>
        <dbReference type="ARBA" id="ARBA00005594"/>
    </source>
</evidence>
<dbReference type="PRINTS" id="PR01039">
    <property type="entry name" value="TRNASYNTHTRP"/>
</dbReference>
<keyword evidence="4 11" id="KW-0436">Ligase</keyword>
<reference evidence="13 14" key="1">
    <citation type="submission" date="2018-08" db="EMBL/GenBank/DDBJ databases">
        <title>Draft genome of the lignicolous fungus Coniochaeta pulveracea.</title>
        <authorList>
            <person name="Borstlap C.J."/>
            <person name="De Witt R.N."/>
            <person name="Botha A."/>
            <person name="Volschenk H."/>
        </authorList>
    </citation>
    <scope>NUCLEOTIDE SEQUENCE [LARGE SCALE GENOMIC DNA]</scope>
    <source>
        <strain evidence="13 14">CAB683</strain>
    </source>
</reference>
<dbReference type="STRING" id="177199.A0A420Y4Q3"/>
<evidence type="ECO:0000256" key="3">
    <source>
        <dbReference type="ARBA" id="ARBA00013161"/>
    </source>
</evidence>
<gene>
    <name evidence="13" type="primary">MSW1_3</name>
    <name evidence="13" type="ORF">DL546_002140</name>
</gene>
<sequence length="373" mass="41055">MKVRLRILPQCLGQHLQRRTASTSTSSAKVIFSGIQPTGIPHLGNYLGALQQWKRMQDEAAPDTKLIYSVVDLHAITLPQQVGQLRQWRREMLAALLAIGLDPQRSVIFYQSAVQAHSELMWILSCTASMGYLSRMTQWKSKLSLSENASVTDEKAKSALKLGLFSYPVLQAADILVHRATHVPVGEDQRQHLEFARECATNFNHSFGNGSKLLVPPETILSPAKRVMSLQSPSSKMSKSDPNPASRILLTDSPSQIRKKILSALTDSTNAVTYDPISRPGVSNLLSLLSLFENKKPEELAAKMASQGAKLKDLKERVAEGVVKAMDGVGERFKEIMARDGGKYLEGVAEDGASKARESADKTMRIVRESMGM</sequence>
<evidence type="ECO:0000256" key="7">
    <source>
        <dbReference type="ARBA" id="ARBA00022917"/>
    </source>
</evidence>
<dbReference type="AlphaFoldDB" id="A0A420Y4Q3"/>
<dbReference type="InterPro" id="IPR014729">
    <property type="entry name" value="Rossmann-like_a/b/a_fold"/>
</dbReference>
<evidence type="ECO:0000256" key="5">
    <source>
        <dbReference type="ARBA" id="ARBA00022741"/>
    </source>
</evidence>
<dbReference type="GO" id="GO:0005524">
    <property type="term" value="F:ATP binding"/>
    <property type="evidence" value="ECO:0007669"/>
    <property type="project" value="UniProtKB-KW"/>
</dbReference>
<dbReference type="PANTHER" id="PTHR43766">
    <property type="entry name" value="TRYPTOPHAN--TRNA LIGASE, MITOCHONDRIAL"/>
    <property type="match status" value="1"/>
</dbReference>
<proteinExistence type="inferred from homology"/>
<dbReference type="FunFam" id="3.40.50.620:FF:000082">
    <property type="entry name" value="MSW1p Mitochondrial tryptophanyl-tRNA synthetase"/>
    <property type="match status" value="1"/>
</dbReference>
<organism evidence="13 14">
    <name type="scientific">Coniochaeta pulveracea</name>
    <dbReference type="NCBI Taxonomy" id="177199"/>
    <lineage>
        <taxon>Eukaryota</taxon>
        <taxon>Fungi</taxon>
        <taxon>Dikarya</taxon>
        <taxon>Ascomycota</taxon>
        <taxon>Pezizomycotina</taxon>
        <taxon>Sordariomycetes</taxon>
        <taxon>Sordariomycetidae</taxon>
        <taxon>Coniochaetales</taxon>
        <taxon>Coniochaetaceae</taxon>
        <taxon>Coniochaeta</taxon>
    </lineage>
</organism>
<keyword evidence="6 11" id="KW-0067">ATP-binding</keyword>
<keyword evidence="8 11" id="KW-0030">Aminoacyl-tRNA synthetase</keyword>
<dbReference type="Gene3D" id="1.10.240.10">
    <property type="entry name" value="Tyrosyl-Transfer RNA Synthetase"/>
    <property type="match status" value="1"/>
</dbReference>
<dbReference type="InterPro" id="IPR002305">
    <property type="entry name" value="aa-tRNA-synth_Ic"/>
</dbReference>